<reference evidence="1 2" key="1">
    <citation type="journal article" date="2012" name="J. Virol.">
        <title>Complete Genome Sequences of 138 Mycobacteriophages.</title>
        <authorList>
            <consortium name="the Science Education Alliance Phage Hunters Advancing Genomics and Evolutionary Science Program"/>
            <consortium name="the KwaZulu-Natal Research Institute for Tuberculosis and HIV Mycobacterial Genetics Course Students"/>
            <consortium name="the Phage Hunters Integrating Research and Education Program"/>
            <person name="Hatfull G.F."/>
        </authorList>
    </citation>
    <scope>NUCLEOTIDE SEQUENCE [LARGE SCALE GENOMIC DNA]</scope>
    <source>
        <strain evidence="1">JC27</strain>
    </source>
</reference>
<dbReference type="RefSeq" id="YP_009636728.1">
    <property type="nucleotide sequence ID" value="NC_042320.1"/>
</dbReference>
<name>G1D352_9CAUD</name>
<proteinExistence type="predicted"/>
<evidence type="ECO:0000313" key="1">
    <source>
        <dbReference type="EMBL" id="AEK09202.1"/>
    </source>
</evidence>
<protein>
    <submittedName>
        <fullName evidence="1">Uncharacterized protein</fullName>
    </submittedName>
</protein>
<gene>
    <name evidence="1" type="primary">3</name>
    <name evidence="1" type="ORF">PBI_JC27_3</name>
</gene>
<evidence type="ECO:0000313" key="2">
    <source>
        <dbReference type="Proteomes" id="UP000008407"/>
    </source>
</evidence>
<accession>G1D352</accession>
<dbReference type="Proteomes" id="UP000008407">
    <property type="component" value="Segment"/>
</dbReference>
<sequence length="157" mass="18219">MKQCSLPYCDKKFLAKGLCNAHYHQQRRGEELRPIQQFRYRCKFEGCDRPHQAKGYCGRHYQQQLLGRPVTPIGNYRSDEVSYGALHTRIRSSRGSAHEHKCYGCGEAARDWAYMYGDPDEKTSPTGQVYSTDIYRYEPMCRPCHRTFDNAVGRVPA</sequence>
<organism evidence="1 2">
    <name type="scientific">Mycobacterium phage JC27</name>
    <dbReference type="NCBI Taxonomy" id="2922210"/>
    <lineage>
        <taxon>Viruses</taxon>
        <taxon>Duplodnaviria</taxon>
        <taxon>Heunggongvirae</taxon>
        <taxon>Uroviricota</taxon>
        <taxon>Caudoviricetes</taxon>
        <taxon>Fromanvirus</taxon>
        <taxon>Fromanvirus JC27</taxon>
    </lineage>
</organism>
<dbReference type="GeneID" id="40233472"/>
<dbReference type="EMBL" id="JF937099">
    <property type="protein sequence ID" value="AEK09202.1"/>
    <property type="molecule type" value="Genomic_DNA"/>
</dbReference>
<keyword evidence="2" id="KW-1185">Reference proteome</keyword>
<dbReference type="OrthoDB" id="28430at10239"/>